<sequence>MLSLVVVLLTATPGQASLLSPVGAESRPSSVRLLAQATPPAGSEGRSAPGSVTSPPPLVNAPDARIRELTSQVEELNSRIRALDTDWPVGAVVMTYSGYVLSPLLVVGLPLLIIGAASTAEIAGTLTAIGAATTIVGGVGVVLLIAGIVTGINASSGARAERQELLRERTRLEDELRELKRRGDASVHRWNMERPAVALTVASLSF</sequence>
<feature type="transmembrane region" description="Helical" evidence="3">
    <location>
        <begin position="96"/>
        <end position="117"/>
    </location>
</feature>
<dbReference type="RefSeq" id="WP_321545658.1">
    <property type="nucleotide sequence ID" value="NZ_JAXIVS010000003.1"/>
</dbReference>
<dbReference type="Proteomes" id="UP001291309">
    <property type="component" value="Unassembled WGS sequence"/>
</dbReference>
<reference evidence="4 5" key="1">
    <citation type="submission" date="2023-12" db="EMBL/GenBank/DDBJ databases">
        <title>the genome sequence of Hyalangium sp. s54d21.</title>
        <authorList>
            <person name="Zhang X."/>
        </authorList>
    </citation>
    <scope>NUCLEOTIDE SEQUENCE [LARGE SCALE GENOMIC DNA]</scope>
    <source>
        <strain evidence="5">s54d21</strain>
    </source>
</reference>
<accession>A0ABU5H0G7</accession>
<keyword evidence="5" id="KW-1185">Reference proteome</keyword>
<keyword evidence="3" id="KW-0472">Membrane</keyword>
<evidence type="ECO:0000256" key="3">
    <source>
        <dbReference type="SAM" id="Phobius"/>
    </source>
</evidence>
<evidence type="ECO:0000313" key="4">
    <source>
        <dbReference type="EMBL" id="MDY7226937.1"/>
    </source>
</evidence>
<dbReference type="EMBL" id="JAXIVS010000003">
    <property type="protein sequence ID" value="MDY7226937.1"/>
    <property type="molecule type" value="Genomic_DNA"/>
</dbReference>
<gene>
    <name evidence="4" type="ORF">SYV04_11075</name>
</gene>
<keyword evidence="3" id="KW-1133">Transmembrane helix</keyword>
<name>A0ABU5H0G7_9BACT</name>
<feature type="coiled-coil region" evidence="1">
    <location>
        <begin position="155"/>
        <end position="182"/>
    </location>
</feature>
<keyword evidence="3" id="KW-0812">Transmembrane</keyword>
<evidence type="ECO:0000256" key="1">
    <source>
        <dbReference type="SAM" id="Coils"/>
    </source>
</evidence>
<evidence type="ECO:0000313" key="5">
    <source>
        <dbReference type="Proteomes" id="UP001291309"/>
    </source>
</evidence>
<protein>
    <submittedName>
        <fullName evidence="4">Uncharacterized protein</fullName>
    </submittedName>
</protein>
<evidence type="ECO:0000256" key="2">
    <source>
        <dbReference type="SAM" id="MobiDB-lite"/>
    </source>
</evidence>
<comment type="caution">
    <text evidence="4">The sequence shown here is derived from an EMBL/GenBank/DDBJ whole genome shotgun (WGS) entry which is preliminary data.</text>
</comment>
<proteinExistence type="predicted"/>
<keyword evidence="1" id="KW-0175">Coiled coil</keyword>
<feature type="transmembrane region" description="Helical" evidence="3">
    <location>
        <begin position="129"/>
        <end position="152"/>
    </location>
</feature>
<organism evidence="4 5">
    <name type="scientific">Hyalangium rubrum</name>
    <dbReference type="NCBI Taxonomy" id="3103134"/>
    <lineage>
        <taxon>Bacteria</taxon>
        <taxon>Pseudomonadati</taxon>
        <taxon>Myxococcota</taxon>
        <taxon>Myxococcia</taxon>
        <taxon>Myxococcales</taxon>
        <taxon>Cystobacterineae</taxon>
        <taxon>Archangiaceae</taxon>
        <taxon>Hyalangium</taxon>
    </lineage>
</organism>
<feature type="region of interest" description="Disordered" evidence="2">
    <location>
        <begin position="36"/>
        <end position="60"/>
    </location>
</feature>